<dbReference type="KEGG" id="ssck:SPSK_04730"/>
<reference evidence="2 3" key="1">
    <citation type="journal article" date="2014" name="BMC Genomics">
        <title>Comparative genomics of the major fungal agents of human and animal Sporotrichosis: Sporothrix schenckii and Sporothrix brasiliensis.</title>
        <authorList>
            <person name="Teixeira M.M."/>
            <person name="de Almeida L.G."/>
            <person name="Kubitschek-Barreira P."/>
            <person name="Alves F.L."/>
            <person name="Kioshima E.S."/>
            <person name="Abadio A.K."/>
            <person name="Fernandes L."/>
            <person name="Derengowski L.S."/>
            <person name="Ferreira K.S."/>
            <person name="Souza R.C."/>
            <person name="Ruiz J.C."/>
            <person name="de Andrade N.C."/>
            <person name="Paes H.C."/>
            <person name="Nicola A.M."/>
            <person name="Albuquerque P."/>
            <person name="Gerber A.L."/>
            <person name="Martins V.P."/>
            <person name="Peconick L.D."/>
            <person name="Neto A.V."/>
            <person name="Chaucanez C.B."/>
            <person name="Silva P.A."/>
            <person name="Cunha O.L."/>
            <person name="de Oliveira F.F."/>
            <person name="dos Santos T.C."/>
            <person name="Barros A.L."/>
            <person name="Soares M.A."/>
            <person name="de Oliveira L.M."/>
            <person name="Marini M.M."/>
            <person name="Villalobos-Duno H."/>
            <person name="Cunha M.M."/>
            <person name="de Hoog S."/>
            <person name="da Silveira J.F."/>
            <person name="Henrissat B."/>
            <person name="Nino-Vega G.A."/>
            <person name="Cisalpino P.S."/>
            <person name="Mora-Montes H.M."/>
            <person name="Almeida S.R."/>
            <person name="Stajich J.E."/>
            <person name="Lopes-Bezerra L.M."/>
            <person name="Vasconcelos A.T."/>
            <person name="Felipe M.S."/>
        </authorList>
    </citation>
    <scope>NUCLEOTIDE SEQUENCE [LARGE SCALE GENOMIC DNA]</scope>
    <source>
        <strain evidence="2 3">1099-18</strain>
    </source>
</reference>
<evidence type="ECO:0000313" key="2">
    <source>
        <dbReference type="EMBL" id="KJR83401.1"/>
    </source>
</evidence>
<protein>
    <submittedName>
        <fullName evidence="2">Uncharacterized protein</fullName>
    </submittedName>
</protein>
<evidence type="ECO:0000313" key="3">
    <source>
        <dbReference type="Proteomes" id="UP000033710"/>
    </source>
</evidence>
<dbReference type="AlphaFoldDB" id="A0A0F2M5D3"/>
<accession>A0A0F2M5D3</accession>
<proteinExistence type="predicted"/>
<evidence type="ECO:0000256" key="1">
    <source>
        <dbReference type="SAM" id="MobiDB-lite"/>
    </source>
</evidence>
<dbReference type="RefSeq" id="XP_016586077.1">
    <property type="nucleotide sequence ID" value="XM_016731526.1"/>
</dbReference>
<dbReference type="Proteomes" id="UP000033710">
    <property type="component" value="Unassembled WGS sequence"/>
</dbReference>
<reference evidence="2 3" key="2">
    <citation type="journal article" date="2015" name="Eukaryot. Cell">
        <title>Asexual propagation of a virulent clone complex in a human and feline outbreak of sporotrichosis.</title>
        <authorList>
            <person name="Teixeira Mde M."/>
            <person name="Rodrigues A.M."/>
            <person name="Tsui C.K."/>
            <person name="de Almeida L.G."/>
            <person name="Van Diepeningen A.D."/>
            <person name="van den Ende B.G."/>
            <person name="Fernandes G.F."/>
            <person name="Kano R."/>
            <person name="Hamelin R.C."/>
            <person name="Lopes-Bezerra L.M."/>
            <person name="Vasconcelos A.T."/>
            <person name="de Hoog S."/>
            <person name="de Camargo Z.P."/>
            <person name="Felipe M.S."/>
        </authorList>
    </citation>
    <scope>NUCLEOTIDE SEQUENCE [LARGE SCALE GENOMIC DNA]</scope>
    <source>
        <strain evidence="2 3">1099-18</strain>
    </source>
</reference>
<feature type="region of interest" description="Disordered" evidence="1">
    <location>
        <begin position="1"/>
        <end position="40"/>
    </location>
</feature>
<organism evidence="2 3">
    <name type="scientific">Sporothrix schenckii 1099-18</name>
    <dbReference type="NCBI Taxonomy" id="1397361"/>
    <lineage>
        <taxon>Eukaryota</taxon>
        <taxon>Fungi</taxon>
        <taxon>Dikarya</taxon>
        <taxon>Ascomycota</taxon>
        <taxon>Pezizomycotina</taxon>
        <taxon>Sordariomycetes</taxon>
        <taxon>Sordariomycetidae</taxon>
        <taxon>Ophiostomatales</taxon>
        <taxon>Ophiostomataceae</taxon>
        <taxon>Sporothrix</taxon>
    </lineage>
</organism>
<sequence length="89" mass="9557">MVWPPRITPVGREGQKGIKVGQNESERARGDQTGTGALSKASLPPSSVFCGVVSPQCNASEPLKLSESIQPPCMSHLRWAGPPSRCRSW</sequence>
<dbReference type="GeneID" id="27666803"/>
<comment type="caution">
    <text evidence="2">The sequence shown here is derived from an EMBL/GenBank/DDBJ whole genome shotgun (WGS) entry which is preliminary data.</text>
</comment>
<gene>
    <name evidence="2" type="ORF">SPSK_04730</name>
</gene>
<dbReference type="VEuPathDB" id="FungiDB:SPSK_04730"/>
<dbReference type="EMBL" id="AXCR01000010">
    <property type="protein sequence ID" value="KJR83401.1"/>
    <property type="molecule type" value="Genomic_DNA"/>
</dbReference>
<name>A0A0F2M5D3_SPOSC</name>